<keyword evidence="2" id="KW-1133">Transmembrane helix</keyword>
<evidence type="ECO:0000256" key="2">
    <source>
        <dbReference type="SAM" id="Phobius"/>
    </source>
</evidence>
<sequence>MGVSTNTIVILENIMSRPAILMNIVNPIITLFYIAPYRMPFFKWFHISSVRVVRVPPLIDNQSTKTQENENGVKPAEEVIEQPVV</sequence>
<dbReference type="WBParaSite" id="Csp11.Scaffold354.g877.t1">
    <property type="protein sequence ID" value="Csp11.Scaffold354.g877.t1"/>
    <property type="gene ID" value="Csp11.Scaffold354.g877"/>
</dbReference>
<organism evidence="3 4">
    <name type="scientific">Caenorhabditis tropicalis</name>
    <dbReference type="NCBI Taxonomy" id="1561998"/>
    <lineage>
        <taxon>Eukaryota</taxon>
        <taxon>Metazoa</taxon>
        <taxon>Ecdysozoa</taxon>
        <taxon>Nematoda</taxon>
        <taxon>Chromadorea</taxon>
        <taxon>Rhabditida</taxon>
        <taxon>Rhabditina</taxon>
        <taxon>Rhabditomorpha</taxon>
        <taxon>Rhabditoidea</taxon>
        <taxon>Rhabditidae</taxon>
        <taxon>Peloderinae</taxon>
        <taxon>Caenorhabditis</taxon>
    </lineage>
</organism>
<keyword evidence="2" id="KW-0472">Membrane</keyword>
<accession>A0A1I7SYV5</accession>
<evidence type="ECO:0000256" key="1">
    <source>
        <dbReference type="SAM" id="MobiDB-lite"/>
    </source>
</evidence>
<evidence type="ECO:0000313" key="4">
    <source>
        <dbReference type="WBParaSite" id="Csp11.Scaffold354.g877.t1"/>
    </source>
</evidence>
<dbReference type="AlphaFoldDB" id="A0A1I7SYV5"/>
<protein>
    <submittedName>
        <fullName evidence="4">Serpentine receptor class gamma</fullName>
    </submittedName>
</protein>
<name>A0A1I7SYV5_9PELO</name>
<keyword evidence="2" id="KW-0812">Transmembrane</keyword>
<feature type="region of interest" description="Disordered" evidence="1">
    <location>
        <begin position="63"/>
        <end position="85"/>
    </location>
</feature>
<evidence type="ECO:0000313" key="3">
    <source>
        <dbReference type="Proteomes" id="UP000095282"/>
    </source>
</evidence>
<feature type="transmembrane region" description="Helical" evidence="2">
    <location>
        <begin position="20"/>
        <end position="37"/>
    </location>
</feature>
<dbReference type="Proteomes" id="UP000095282">
    <property type="component" value="Unplaced"/>
</dbReference>
<reference evidence="4" key="1">
    <citation type="submission" date="2016-11" db="UniProtKB">
        <authorList>
            <consortium name="WormBaseParasite"/>
        </authorList>
    </citation>
    <scope>IDENTIFICATION</scope>
</reference>
<proteinExistence type="predicted"/>
<keyword evidence="3" id="KW-1185">Reference proteome</keyword>